<proteinExistence type="predicted"/>
<name>A0ABV4ZPA6_9ACTN</name>
<evidence type="ECO:0000313" key="3">
    <source>
        <dbReference type="EMBL" id="MFB4195960.1"/>
    </source>
</evidence>
<feature type="domain" description="Zinc finger CGNR" evidence="2">
    <location>
        <begin position="140"/>
        <end position="183"/>
    </location>
</feature>
<evidence type="ECO:0000313" key="4">
    <source>
        <dbReference type="Proteomes" id="UP001577267"/>
    </source>
</evidence>
<reference evidence="3 4" key="1">
    <citation type="submission" date="2024-09" db="EMBL/GenBank/DDBJ databases">
        <title>Draft genome sequence of multifaceted antimicrobials producing Streptomyces sp. strain FH1.</title>
        <authorList>
            <person name="Hassan F."/>
            <person name="Ali H."/>
            <person name="Hassan N."/>
            <person name="Nawaz A."/>
        </authorList>
    </citation>
    <scope>NUCLEOTIDE SEQUENCE [LARGE SCALE GENOMIC DNA]</scope>
    <source>
        <strain evidence="3 4">FH1</strain>
    </source>
</reference>
<dbReference type="Pfam" id="PF07336">
    <property type="entry name" value="ABATE"/>
    <property type="match status" value="1"/>
</dbReference>
<comment type="caution">
    <text evidence="3">The sequence shown here is derived from an EMBL/GenBank/DDBJ whole genome shotgun (WGS) entry which is preliminary data.</text>
</comment>
<dbReference type="InterPro" id="IPR023286">
    <property type="entry name" value="ABATE_dom_sf"/>
</dbReference>
<dbReference type="PANTHER" id="PTHR35525:SF3">
    <property type="entry name" value="BLL6575 PROTEIN"/>
    <property type="match status" value="1"/>
</dbReference>
<gene>
    <name evidence="3" type="ORF">ACE11A_16575</name>
</gene>
<sequence length="198" mass="21560">MKVSFSDYAWGAGLATDLVNTSPLVWKSAGEMLPGTDDLATFLDEHGMPGATPTGADLRQVRRLRDDLRTVLEAGTEDETAAGANALINRATTTPVLERDSERRWQWYLTTPTGAPLTDRLALATGTGLLGTLRTLGHARFRPCASPTCDGVFVDTSRAGRRRYCMPELCGNRVNVARHRARKQSGDPRTGDSAVHHR</sequence>
<dbReference type="PANTHER" id="PTHR35525">
    <property type="entry name" value="BLL6575 PROTEIN"/>
    <property type="match status" value="1"/>
</dbReference>
<dbReference type="Gene3D" id="1.10.3300.10">
    <property type="entry name" value="Jann2411-like domain"/>
    <property type="match status" value="1"/>
</dbReference>
<accession>A0ABV4ZPA6</accession>
<evidence type="ECO:0000259" key="2">
    <source>
        <dbReference type="Pfam" id="PF11706"/>
    </source>
</evidence>
<dbReference type="Pfam" id="PF11706">
    <property type="entry name" value="zf-CGNR"/>
    <property type="match status" value="1"/>
</dbReference>
<dbReference type="InterPro" id="IPR010852">
    <property type="entry name" value="ABATE"/>
</dbReference>
<dbReference type="RefSeq" id="WP_375063876.1">
    <property type="nucleotide sequence ID" value="NZ_JBHGBT010000014.1"/>
</dbReference>
<dbReference type="SUPFAM" id="SSF160904">
    <property type="entry name" value="Jann2411-like"/>
    <property type="match status" value="1"/>
</dbReference>
<dbReference type="InterPro" id="IPR021005">
    <property type="entry name" value="Znf_CGNR"/>
</dbReference>
<keyword evidence="4" id="KW-1185">Reference proteome</keyword>
<dbReference type="Proteomes" id="UP001577267">
    <property type="component" value="Unassembled WGS sequence"/>
</dbReference>
<organism evidence="3 4">
    <name type="scientific">Streptomyces carpaticus</name>
    <dbReference type="NCBI Taxonomy" id="285558"/>
    <lineage>
        <taxon>Bacteria</taxon>
        <taxon>Bacillati</taxon>
        <taxon>Actinomycetota</taxon>
        <taxon>Actinomycetes</taxon>
        <taxon>Kitasatosporales</taxon>
        <taxon>Streptomycetaceae</taxon>
        <taxon>Streptomyces</taxon>
    </lineage>
</organism>
<protein>
    <submittedName>
        <fullName evidence="3">CGNR zinc finger domain-containing protein</fullName>
    </submittedName>
</protein>
<evidence type="ECO:0000256" key="1">
    <source>
        <dbReference type="SAM" id="MobiDB-lite"/>
    </source>
</evidence>
<feature type="region of interest" description="Disordered" evidence="1">
    <location>
        <begin position="179"/>
        <end position="198"/>
    </location>
</feature>
<dbReference type="EMBL" id="JBHGBT010000014">
    <property type="protein sequence ID" value="MFB4195960.1"/>
    <property type="molecule type" value="Genomic_DNA"/>
</dbReference>